<dbReference type="EMBL" id="CP001868">
    <property type="protein sequence ID" value="AFK20065.1"/>
    <property type="molecule type" value="Genomic_DNA"/>
</dbReference>
<dbReference type="AlphaFoldDB" id="I3R755"/>
<accession>I3R755</accession>
<reference evidence="4 9" key="4">
    <citation type="submission" date="2014-04" db="EMBL/GenBank/DDBJ databases">
        <title>Transcriptional profiles of Haloferax mediterranei on the basis of nitrogen availability.</title>
        <authorList>
            <person name="Bautista V."/>
        </authorList>
    </citation>
    <scope>NUCLEOTIDE SEQUENCE [LARGE SCALE GENOMIC DNA]</scope>
    <source>
        <strain evidence="4">ATCC 33500</strain>
        <strain evidence="9">ATCC 33500 / DSM 1411 / JCM 8866 / NBRC 14739 / NCIMB 2177 / R-4</strain>
    </source>
</reference>
<reference evidence="5 8" key="3">
    <citation type="journal article" date="2014" name="PLoS Genet.">
        <title>Phylogenetically driven sequencing of extremely halophilic archaea reveals strategies for static and dynamic osmo-response.</title>
        <authorList>
            <person name="Becker E.A."/>
            <person name="Seitzer P.M."/>
            <person name="Tritt A."/>
            <person name="Larsen D."/>
            <person name="Krusor M."/>
            <person name="Yao A.I."/>
            <person name="Wu D."/>
            <person name="Madern D."/>
            <person name="Eisen J.A."/>
            <person name="Darling A.E."/>
            <person name="Facciotti M.T."/>
        </authorList>
    </citation>
    <scope>NUCLEOTIDE SEQUENCE [LARGE SCALE GENOMIC DNA]</scope>
    <source>
        <strain evidence="5">ATCC 33500</strain>
        <strain evidence="8">ATCC 33500 / DSM 1411 / JCM 8866 / NBRC 14739 / NCIMB 2177 / R-4</strain>
    </source>
</reference>
<proteinExistence type="predicted"/>
<keyword evidence="8" id="KW-1185">Reference proteome</keyword>
<dbReference type="Proteomes" id="UP000027075">
    <property type="component" value="Chromosome"/>
</dbReference>
<evidence type="ECO:0000313" key="8">
    <source>
        <dbReference type="Proteomes" id="UP000011603"/>
    </source>
</evidence>
<evidence type="ECO:0000259" key="2">
    <source>
        <dbReference type="Pfam" id="PF25956"/>
    </source>
</evidence>
<evidence type="ECO:0000313" key="3">
    <source>
        <dbReference type="EMBL" id="AFK20065.1"/>
    </source>
</evidence>
<dbReference type="Proteomes" id="UP000011603">
    <property type="component" value="Unassembled WGS sequence"/>
</dbReference>
<dbReference type="HOGENOM" id="CLU_159741_0_0_2"/>
<protein>
    <recommendedName>
        <fullName evidence="2">DUF7993 domain-containing protein</fullName>
    </recommendedName>
</protein>
<organism evidence="3 7">
    <name type="scientific">Haloferax mediterranei (strain ATCC 33500 / DSM 1411 / JCM 8866 / NBRC 14739 / NCIMB 2177 / R-4)</name>
    <name type="common">Halobacterium mediterranei</name>
    <dbReference type="NCBI Taxonomy" id="523841"/>
    <lineage>
        <taxon>Archaea</taxon>
        <taxon>Methanobacteriati</taxon>
        <taxon>Methanobacteriota</taxon>
        <taxon>Stenosarchaea group</taxon>
        <taxon>Halobacteria</taxon>
        <taxon>Halobacteriales</taxon>
        <taxon>Haloferacaceae</taxon>
        <taxon>Haloferax</taxon>
    </lineage>
</organism>
<reference evidence="3" key="5">
    <citation type="submission" date="2014-05" db="EMBL/GenBank/DDBJ databases">
        <authorList>
            <person name="Wang L."/>
            <person name="Yang H."/>
            <person name="Xiang H."/>
        </authorList>
    </citation>
    <scope>NUCLEOTIDE SEQUENCE</scope>
    <source>
        <strain evidence="3">CGMCC 1.2087</strain>
    </source>
</reference>
<dbReference type="InterPro" id="IPR058306">
    <property type="entry name" value="DUF7993"/>
</dbReference>
<dbReference type="PaxDb" id="523841-HFX_2379"/>
<dbReference type="KEGG" id="hme:HFX_2379"/>
<feature type="region of interest" description="Disordered" evidence="1">
    <location>
        <begin position="127"/>
        <end position="148"/>
    </location>
</feature>
<dbReference type="OrthoDB" id="242585at2157"/>
<name>I3R755_HALMT</name>
<evidence type="ECO:0000313" key="5">
    <source>
        <dbReference type="EMBL" id="ELZ99612.1"/>
    </source>
</evidence>
<dbReference type="GeneID" id="40157730"/>
<reference evidence="3 7" key="2">
    <citation type="journal article" date="2012" name="J. Bacteriol.">
        <title>Complete genome sequence of the metabolically versatile halophilic archaeon Haloferax mediterranei, a poly(3-hydroxybutyrate-co-3-hydroxyvalerate) producer.</title>
        <authorList>
            <person name="Han J."/>
            <person name="Zhang F."/>
            <person name="Hou J."/>
            <person name="Liu X."/>
            <person name="Li M."/>
            <person name="Liu H."/>
            <person name="Cai L."/>
            <person name="Zhang B."/>
            <person name="Chen Y."/>
            <person name="Zhou J."/>
            <person name="Hu S."/>
            <person name="Xiang H."/>
        </authorList>
    </citation>
    <scope>NUCLEOTIDE SEQUENCE [LARGE SCALE GENOMIC DNA]</scope>
    <source>
        <strain evidence="7">ATCC 33500 / DSM 1411 / JCM 8866 / NBRC 14739 / NCIMB 2177 / R-4</strain>
        <strain evidence="3">CGMCC 1.2087</strain>
    </source>
</reference>
<evidence type="ECO:0000313" key="6">
    <source>
        <dbReference type="EMBL" id="QCQ76676.1"/>
    </source>
</evidence>
<evidence type="ECO:0000313" key="7">
    <source>
        <dbReference type="Proteomes" id="UP000006469"/>
    </source>
</evidence>
<dbReference type="Proteomes" id="UP000006469">
    <property type="component" value="Chromosome"/>
</dbReference>
<dbReference type="EMBL" id="CP007551">
    <property type="protein sequence ID" value="AHZ23441.1"/>
    <property type="molecule type" value="Genomic_DNA"/>
</dbReference>
<dbReference type="EMBL" id="AOLO01000011">
    <property type="protein sequence ID" value="ELZ99612.1"/>
    <property type="molecule type" value="Genomic_DNA"/>
</dbReference>
<dbReference type="eggNOG" id="arCOG04658">
    <property type="taxonomic scope" value="Archaea"/>
</dbReference>
<dbReference type="RefSeq" id="WP_004059789.1">
    <property type="nucleotide sequence ID" value="NC_017941.2"/>
</dbReference>
<evidence type="ECO:0000313" key="10">
    <source>
        <dbReference type="Proteomes" id="UP000299011"/>
    </source>
</evidence>
<evidence type="ECO:0000256" key="1">
    <source>
        <dbReference type="SAM" id="MobiDB-lite"/>
    </source>
</evidence>
<dbReference type="PATRIC" id="fig|523841.21.peg.2766"/>
<dbReference type="STRING" id="523841.HFX_2379"/>
<dbReference type="Pfam" id="PF25956">
    <property type="entry name" value="DUF7993"/>
    <property type="match status" value="1"/>
</dbReference>
<dbReference type="Proteomes" id="UP000299011">
    <property type="component" value="Chromosome"/>
</dbReference>
<reference evidence="6 10" key="6">
    <citation type="submission" date="2019-04" db="EMBL/GenBank/DDBJ databases">
        <title>Methylomes of two halophilic Archaea, Haloarcula marismortui and Haloferax mediterranei.</title>
        <authorList>
            <person name="DasSarma S."/>
            <person name="DasSarma P."/>
            <person name="DasSarma S."/>
            <person name="Fomenkov A."/>
            <person name="Vincze T."/>
            <person name="Anton B.P."/>
            <person name="Roberts R.J."/>
        </authorList>
    </citation>
    <scope>NUCLEOTIDE SEQUENCE [LARGE SCALE GENOMIC DNA]</scope>
    <source>
        <strain evidence="6">ATCC 33500</strain>
        <strain evidence="10">ATCC 33500 / DSM 1411 / JCM 8866 / NBRC 14739 / NCIMB 2177 / R-4</strain>
    </source>
</reference>
<reference evidence="3" key="1">
    <citation type="journal article" date="2012" name="Appl. Environ. Microbiol.">
        <title>Identification of the haloarchaeal phasin (PhaP) that functions in polyhydroxyalkanoate accumulation and granule formation in Haloferax mediterranei.</title>
        <authorList>
            <person name="Cai S."/>
            <person name="Cai L."/>
            <person name="Liu H."/>
            <person name="Liu X."/>
            <person name="Han J."/>
            <person name="Zhou J."/>
            <person name="Xiang H."/>
        </authorList>
    </citation>
    <scope>NUCLEOTIDE SEQUENCE</scope>
    <source>
        <strain evidence="3">CGMCC 1.2087</strain>
    </source>
</reference>
<gene>
    <name evidence="3" type="ordered locus">HFX_2379</name>
    <name evidence="4" type="ORF">BM92_12680</name>
    <name evidence="5" type="ORF">C439_13699</name>
    <name evidence="6" type="ORF">E6P09_14895</name>
</gene>
<evidence type="ECO:0000313" key="4">
    <source>
        <dbReference type="EMBL" id="AHZ23441.1"/>
    </source>
</evidence>
<dbReference type="EMBL" id="CP039139">
    <property type="protein sequence ID" value="QCQ76676.1"/>
    <property type="molecule type" value="Genomic_DNA"/>
</dbReference>
<sequence length="148" mass="15816">MVVDKLSDGTRIAQLLASELTGHEDAFSVLSVVDADPDVKPTDDGALAYAVAAGDERVAEVYVQPDRARVEFLAHPDVTADAASEENLRVRPKAVRPPRTLVFVEDGAQVKWTLPAFRALVAALEAEAENGDGDEAEAQDEDKTEGSD</sequence>
<evidence type="ECO:0000313" key="9">
    <source>
        <dbReference type="Proteomes" id="UP000027075"/>
    </source>
</evidence>
<feature type="domain" description="DUF7993" evidence="2">
    <location>
        <begin position="1"/>
        <end position="129"/>
    </location>
</feature>